<keyword evidence="6 7" id="KW-0694">RNA-binding</keyword>
<dbReference type="InterPro" id="IPR018314">
    <property type="entry name" value="RsmB/NOL1/NOP2-like_CS"/>
</dbReference>
<dbReference type="InterPro" id="IPR031340">
    <property type="entry name" value="RsmF_methylt_CI"/>
</dbReference>
<dbReference type="PROSITE" id="PS51686">
    <property type="entry name" value="SAM_MT_RSMB_NOP"/>
    <property type="match status" value="1"/>
</dbReference>
<evidence type="ECO:0000313" key="10">
    <source>
        <dbReference type="EMBL" id="EEU30976.1"/>
    </source>
</evidence>
<dbReference type="PANTHER" id="PTHR22807">
    <property type="entry name" value="NOP2 YEAST -RELATED NOL1/NOP2/FMU SUN DOMAIN-CONTAINING"/>
    <property type="match status" value="1"/>
</dbReference>
<dbReference type="STRING" id="575594.HMPREF0501_00381"/>
<dbReference type="CDD" id="cd21147">
    <property type="entry name" value="RsmF_methylt_CTD1"/>
    <property type="match status" value="1"/>
</dbReference>
<evidence type="ECO:0000256" key="7">
    <source>
        <dbReference type="PROSITE-ProRule" id="PRU01023"/>
    </source>
</evidence>
<dbReference type="Proteomes" id="UP000003987">
    <property type="component" value="Unassembled WGS sequence"/>
</dbReference>
<feature type="binding site" evidence="7">
    <location>
        <position position="128"/>
    </location>
    <ligand>
        <name>S-adenosyl-L-methionine</name>
        <dbReference type="ChEBI" id="CHEBI:59789"/>
    </ligand>
</feature>
<dbReference type="InterPro" id="IPR049560">
    <property type="entry name" value="MeTrfase_RsmB-F_NOP2_cat"/>
</dbReference>
<dbReference type="CDD" id="cd02440">
    <property type="entry name" value="AdoMet_MTases"/>
    <property type="match status" value="1"/>
</dbReference>
<dbReference type="OrthoDB" id="9810297at2"/>
<accession>C7XUL5</accession>
<dbReference type="SUPFAM" id="SSF53335">
    <property type="entry name" value="S-adenosyl-L-methionine-dependent methyltransferases"/>
    <property type="match status" value="1"/>
</dbReference>
<feature type="region of interest" description="Disordered" evidence="8">
    <location>
        <begin position="300"/>
        <end position="329"/>
    </location>
</feature>
<feature type="binding site" evidence="7">
    <location>
        <begin position="104"/>
        <end position="110"/>
    </location>
    <ligand>
        <name>S-adenosyl-L-methionine</name>
        <dbReference type="ChEBI" id="CHEBI:59789"/>
    </ligand>
</feature>
<evidence type="ECO:0000313" key="11">
    <source>
        <dbReference type="Proteomes" id="UP000003987"/>
    </source>
</evidence>
<evidence type="ECO:0000256" key="5">
    <source>
        <dbReference type="ARBA" id="ARBA00022691"/>
    </source>
</evidence>
<evidence type="ECO:0000256" key="1">
    <source>
        <dbReference type="ARBA" id="ARBA00007494"/>
    </source>
</evidence>
<dbReference type="InterPro" id="IPR027391">
    <property type="entry name" value="Nol1_Nop2_Fmu_2"/>
</dbReference>
<proteinExistence type="inferred from homology"/>
<dbReference type="eggNOG" id="COG0144">
    <property type="taxonomic scope" value="Bacteria"/>
</dbReference>
<dbReference type="Gene3D" id="2.30.130.60">
    <property type="match status" value="1"/>
</dbReference>
<keyword evidence="11" id="KW-1185">Reference proteome</keyword>
<sequence>MDLPEAFKNKYQQLLGDEAAAFLASFNQPSTSGFRQNPLKNGSPTATIDGADGKVPAVPDGYYGSVDGRSLDHVTGWVYSQEPSAMYVGEVVDPQPGERVLDLCAAPGGKSTHLIAKMHDQGLLVANEIFKKRAQILASNLERWGTKNTVVLNERPDSLEQHFPAFFDRILVDAPCSGEGMFRKEPAGITYWNPDYPAECANRQRKILQSALKMLKAGGTLVYSTCTFAPEEDEQNIAWLLKEYPGLEMVDIRKFPGMDNGRPDWADGNPELAKAVRLFPHHYRGEGHFIAKLHLRDQSVGEPFKQRQRNQRKKKRRGSTNNGRPTKDERQMFMAFQDEYLPSQSFTHLVKFGDQLYSLPDGMVELTNLQVQTPGLHLGTLKKNRFEPSLALAFSCQPEEVTNHLVITKDQWRQYVHGDVLRIEQSLPNGWYLLVCEHHSVGFGKMVNGTIKNFFPKGLRF</sequence>
<comment type="caution">
    <text evidence="7">Lacks conserved residue(s) required for the propagation of feature annotation.</text>
</comment>
<dbReference type="eggNOG" id="COG3270">
    <property type="taxonomic scope" value="Bacteria"/>
</dbReference>
<dbReference type="InterPro" id="IPR031341">
    <property type="entry name" value="Methyltr_RsmF_N"/>
</dbReference>
<dbReference type="InterPro" id="IPR029063">
    <property type="entry name" value="SAM-dependent_MTases_sf"/>
</dbReference>
<keyword evidence="2" id="KW-0963">Cytoplasm</keyword>
<organism evidence="10 11">
    <name type="scientific">Limosilactobacillus coleohominis 101-4-CHN</name>
    <dbReference type="NCBI Taxonomy" id="575594"/>
    <lineage>
        <taxon>Bacteria</taxon>
        <taxon>Bacillati</taxon>
        <taxon>Bacillota</taxon>
        <taxon>Bacilli</taxon>
        <taxon>Lactobacillales</taxon>
        <taxon>Lactobacillaceae</taxon>
        <taxon>Limosilactobacillus</taxon>
    </lineage>
</organism>
<dbReference type="InterPro" id="IPR023267">
    <property type="entry name" value="RCMT"/>
</dbReference>
<feature type="compositionally biased region" description="Basic residues" evidence="8">
    <location>
        <begin position="306"/>
        <end position="318"/>
    </location>
</feature>
<dbReference type="PRINTS" id="PR02008">
    <property type="entry name" value="RCMTFAMILY"/>
</dbReference>
<dbReference type="Gene3D" id="3.30.70.1170">
    <property type="entry name" value="Sun protein, domain 3"/>
    <property type="match status" value="1"/>
</dbReference>
<evidence type="ECO:0000256" key="4">
    <source>
        <dbReference type="ARBA" id="ARBA00022679"/>
    </source>
</evidence>
<reference evidence="10 11" key="1">
    <citation type="submission" date="2009-06" db="EMBL/GenBank/DDBJ databases">
        <title>The Genome Sequence of Lactobacillus coleohominis strain 101-4-CHN.</title>
        <authorList>
            <consortium name="The Broad Institute Genome Sequencing Platform"/>
            <person name="Ward D."/>
            <person name="Young S.K."/>
            <person name="Zeng Q."/>
            <person name="Koehrsen M."/>
            <person name="Alvarado L."/>
            <person name="Berlin A."/>
            <person name="Borenstein D."/>
            <person name="Chen Z."/>
            <person name="Engels R."/>
            <person name="Freedman E."/>
            <person name="Gellesch M."/>
            <person name="Goldberg J."/>
            <person name="Griggs A."/>
            <person name="Gujja S."/>
            <person name="Heiman D."/>
            <person name="Hepburn T."/>
            <person name="Howarth C."/>
            <person name="Jen D."/>
            <person name="Larson L."/>
            <person name="Lewis B."/>
            <person name="Mehta T."/>
            <person name="Park D."/>
            <person name="Pearson M."/>
            <person name="Roberts A."/>
            <person name="Saif S."/>
            <person name="Shea T."/>
            <person name="Shenoy N."/>
            <person name="Sisk P."/>
            <person name="Stolte C."/>
            <person name="Sykes S."/>
            <person name="Walk T."/>
            <person name="White J."/>
            <person name="Yandava C."/>
            <person name="Liu Y."/>
            <person name="Xu Q."/>
            <person name="Lander E."/>
            <person name="Nusbaum C."/>
            <person name="Galagan J."/>
            <person name="Birren B."/>
        </authorList>
    </citation>
    <scope>NUCLEOTIDE SEQUENCE [LARGE SCALE GENOMIC DNA]</scope>
    <source>
        <strain evidence="10 11">101-4-CHN</strain>
    </source>
</reference>
<dbReference type="Gene3D" id="3.40.50.150">
    <property type="entry name" value="Vaccinia Virus protein VP39"/>
    <property type="match status" value="1"/>
</dbReference>
<dbReference type="Pfam" id="PF01189">
    <property type="entry name" value="Methyltr_RsmB-F"/>
    <property type="match status" value="1"/>
</dbReference>
<dbReference type="GO" id="GO:0001510">
    <property type="term" value="P:RNA methylation"/>
    <property type="evidence" value="ECO:0007669"/>
    <property type="project" value="InterPro"/>
</dbReference>
<dbReference type="PROSITE" id="PS01153">
    <property type="entry name" value="NOL1_NOP2_SUN"/>
    <property type="match status" value="1"/>
</dbReference>
<keyword evidence="4 7" id="KW-0808">Transferase</keyword>
<evidence type="ECO:0000256" key="3">
    <source>
        <dbReference type="ARBA" id="ARBA00022603"/>
    </source>
</evidence>
<dbReference type="AlphaFoldDB" id="C7XUL5"/>
<dbReference type="EMBL" id="GG698802">
    <property type="protein sequence ID" value="EEU30976.1"/>
    <property type="molecule type" value="Genomic_DNA"/>
</dbReference>
<dbReference type="RefSeq" id="WP_006916151.1">
    <property type="nucleotide sequence ID" value="NZ_GG698802.1"/>
</dbReference>
<feature type="domain" description="SAM-dependent MTase RsmB/NOP-type" evidence="9">
    <location>
        <begin position="1"/>
        <end position="296"/>
    </location>
</feature>
<dbReference type="HOGENOM" id="CLU_005316_6_1_9"/>
<feature type="binding site" evidence="7">
    <location>
        <position position="173"/>
    </location>
    <ligand>
        <name>S-adenosyl-L-methionine</name>
        <dbReference type="ChEBI" id="CHEBI:59789"/>
    </ligand>
</feature>
<dbReference type="Pfam" id="PF17125">
    <property type="entry name" value="Methyltr_RsmF_N"/>
    <property type="match status" value="1"/>
</dbReference>
<evidence type="ECO:0000256" key="8">
    <source>
        <dbReference type="SAM" id="MobiDB-lite"/>
    </source>
</evidence>
<dbReference type="GO" id="GO:0008173">
    <property type="term" value="F:RNA methyltransferase activity"/>
    <property type="evidence" value="ECO:0007669"/>
    <property type="project" value="InterPro"/>
</dbReference>
<evidence type="ECO:0000259" key="9">
    <source>
        <dbReference type="PROSITE" id="PS51686"/>
    </source>
</evidence>
<evidence type="ECO:0000256" key="6">
    <source>
        <dbReference type="ARBA" id="ARBA00022884"/>
    </source>
</evidence>
<gene>
    <name evidence="10" type="ORF">HMPREF0501_00381</name>
</gene>
<protein>
    <submittedName>
        <fullName evidence="10">NOL1/NOP2/sun family protein</fullName>
    </submittedName>
</protein>
<feature type="active site" description="Nucleophile" evidence="7">
    <location>
        <position position="226"/>
    </location>
</feature>
<dbReference type="GO" id="GO:0003723">
    <property type="term" value="F:RNA binding"/>
    <property type="evidence" value="ECO:0007669"/>
    <property type="project" value="UniProtKB-UniRule"/>
</dbReference>
<dbReference type="Pfam" id="PF13636">
    <property type="entry name" value="Methyltranf_PUA"/>
    <property type="match status" value="1"/>
</dbReference>
<name>C7XUL5_9LACO</name>
<dbReference type="PANTHER" id="PTHR22807:SF30">
    <property type="entry name" value="28S RRNA (CYTOSINE(4447)-C(5))-METHYLTRANSFERASE-RELATED"/>
    <property type="match status" value="1"/>
</dbReference>
<dbReference type="InterPro" id="IPR001678">
    <property type="entry name" value="MeTrfase_RsmB-F_NOP2_dom"/>
</dbReference>
<comment type="similarity">
    <text evidence="1 7">Belongs to the class I-like SAM-binding methyltransferase superfamily. RsmB/NOP family.</text>
</comment>
<keyword evidence="5 7" id="KW-0949">S-adenosyl-L-methionine</keyword>
<dbReference type="Pfam" id="PF17126">
    <property type="entry name" value="RsmF_methylt_CI"/>
    <property type="match status" value="1"/>
</dbReference>
<evidence type="ECO:0000256" key="2">
    <source>
        <dbReference type="ARBA" id="ARBA00022490"/>
    </source>
</evidence>
<keyword evidence="3 7" id="KW-0489">Methyltransferase</keyword>